<organism evidence="1 2">
    <name type="scientific">Fibroporia radiculosa</name>
    <dbReference type="NCBI Taxonomy" id="599839"/>
    <lineage>
        <taxon>Eukaryota</taxon>
        <taxon>Fungi</taxon>
        <taxon>Dikarya</taxon>
        <taxon>Basidiomycota</taxon>
        <taxon>Agaricomycotina</taxon>
        <taxon>Agaricomycetes</taxon>
        <taxon>Polyporales</taxon>
        <taxon>Fibroporiaceae</taxon>
        <taxon>Fibroporia</taxon>
    </lineage>
</organism>
<gene>
    <name evidence="1" type="ORF">FIBRA_08781</name>
</gene>
<evidence type="ECO:0000313" key="1">
    <source>
        <dbReference type="EMBL" id="CCM06510.1"/>
    </source>
</evidence>
<dbReference type="GeneID" id="24101410"/>
<sequence>MPAPVPQNLIDSTKSLRLNSPQNPNLATGEFTQTLSPLTDFVPTTFPSSSLLDTPNLLDSSHSPADSTTVDDARFSHADILASAAGILERSHKIKHITNRIDRLLNTTTPGRMADIVAQPPLMPLNGHTTAPTFNPEQPRTLKRFFRNLEELFDKCKVMTESAKKAKVVYYPPINTADLWETLPAYVNLLVTYNDFKKQIRDLYPGCKDDQKFSIANLDQLIGEHARNGVKSAVDLGNFYCNFIAITTHLITKQQLLTIQQSKAYIKVFPALVLQKIENQLALKHPNHYPNDPYAIEDLHVAAQFVLHGTASCAATTKATTSSNSTIKTEGPPIHYGHLVEDNATTSPLFSSRSNPAAGIEQLNDCHAANSSDSGRRTAVLSLLRQYIQAGKVKKNTKGKVVLLTGSFIPRSIPGVTICY</sequence>
<dbReference type="InParanoid" id="J4GXE5"/>
<reference evidence="1 2" key="1">
    <citation type="journal article" date="2012" name="Appl. Environ. Microbiol.">
        <title>Short-read sequencing for genomic analysis of the brown rot fungus Fibroporia radiculosa.</title>
        <authorList>
            <person name="Tang J.D."/>
            <person name="Perkins A.D."/>
            <person name="Sonstegard T.S."/>
            <person name="Schroeder S.G."/>
            <person name="Burgess S.C."/>
            <person name="Diehl S.V."/>
        </authorList>
    </citation>
    <scope>NUCLEOTIDE SEQUENCE [LARGE SCALE GENOMIC DNA]</scope>
    <source>
        <strain evidence="1 2">TFFH 294</strain>
    </source>
</reference>
<keyword evidence="2" id="KW-1185">Reference proteome</keyword>
<dbReference type="AlphaFoldDB" id="J4GXE5"/>
<dbReference type="Proteomes" id="UP000006352">
    <property type="component" value="Unassembled WGS sequence"/>
</dbReference>
<dbReference type="OrthoDB" id="3260031at2759"/>
<proteinExistence type="predicted"/>
<dbReference type="RefSeq" id="XP_012185793.1">
    <property type="nucleotide sequence ID" value="XM_012330403.1"/>
</dbReference>
<dbReference type="EMBL" id="HE797368">
    <property type="protein sequence ID" value="CCM06510.1"/>
    <property type="molecule type" value="Genomic_DNA"/>
</dbReference>
<accession>J4GXE5</accession>
<name>J4GXE5_9APHY</name>
<protein>
    <submittedName>
        <fullName evidence="1">Uncharacterized protein</fullName>
    </submittedName>
</protein>
<dbReference type="HOGENOM" id="CLU_653892_0_0_1"/>
<evidence type="ECO:0000313" key="2">
    <source>
        <dbReference type="Proteomes" id="UP000006352"/>
    </source>
</evidence>